<dbReference type="AlphaFoldDB" id="A0A7W7ZQX7"/>
<dbReference type="Proteomes" id="UP000584867">
    <property type="component" value="Unassembled WGS sequence"/>
</dbReference>
<name>A0A7W7ZQX7_9BACT</name>
<dbReference type="EMBL" id="JACHIO010000011">
    <property type="protein sequence ID" value="MBB5064491.1"/>
    <property type="molecule type" value="Genomic_DNA"/>
</dbReference>
<sequence length="139" mass="15377">MDKVDPFTGSWIFRPALSKMSTPGPRRWVQTIECEGDMVSVREEIDFGEGHATTIEIEAKFNGKSYTVSGSPAADAIAYTRLDNQTISGTASRQGIVTIQETLVVAEDGQRMTMKYTVFRGKKKVAKGIAMFERMGTCR</sequence>
<evidence type="ECO:0008006" key="3">
    <source>
        <dbReference type="Google" id="ProtNLM"/>
    </source>
</evidence>
<protein>
    <recommendedName>
        <fullName evidence="3">Lipocalin-like domain-containing protein</fullName>
    </recommendedName>
</protein>
<evidence type="ECO:0000313" key="2">
    <source>
        <dbReference type="Proteomes" id="UP000584867"/>
    </source>
</evidence>
<proteinExistence type="predicted"/>
<evidence type="ECO:0000313" key="1">
    <source>
        <dbReference type="EMBL" id="MBB5064491.1"/>
    </source>
</evidence>
<comment type="caution">
    <text evidence="1">The sequence shown here is derived from an EMBL/GenBank/DDBJ whole genome shotgun (WGS) entry which is preliminary data.</text>
</comment>
<reference evidence="1 2" key="1">
    <citation type="submission" date="2020-08" db="EMBL/GenBank/DDBJ databases">
        <title>Genomic Encyclopedia of Type Strains, Phase IV (KMG-V): Genome sequencing to study the core and pangenomes of soil and plant-associated prokaryotes.</title>
        <authorList>
            <person name="Whitman W."/>
        </authorList>
    </citation>
    <scope>NUCLEOTIDE SEQUENCE [LARGE SCALE GENOMIC DNA]</scope>
    <source>
        <strain evidence="1 2">X5P3</strain>
    </source>
</reference>
<accession>A0A7W7ZQX7</accession>
<dbReference type="RefSeq" id="WP_184256431.1">
    <property type="nucleotide sequence ID" value="NZ_JACHIO010000011.1"/>
</dbReference>
<gene>
    <name evidence="1" type="ORF">HDF15_002849</name>
</gene>
<organism evidence="1 2">
    <name type="scientific">Granulicella mallensis</name>
    <dbReference type="NCBI Taxonomy" id="940614"/>
    <lineage>
        <taxon>Bacteria</taxon>
        <taxon>Pseudomonadati</taxon>
        <taxon>Acidobacteriota</taxon>
        <taxon>Terriglobia</taxon>
        <taxon>Terriglobales</taxon>
        <taxon>Acidobacteriaceae</taxon>
        <taxon>Granulicella</taxon>
    </lineage>
</organism>